<sequence length="212" mass="24447">MAGLCEDGNEPPGSLKVISKQMKAHGKDNKDHYKDHDMNHDKDRHGHDKAHDLDHGRHYDKDHDKVHEVVVLVVVHALILVVTLVVVFIVVHDVFVMVAALTRMREIRVRRKGLYCRRTDIATQPVCQPAWTAREGSRHRERAIPKERSLHTLQFDLTPLHEHPRIVQETYRYTARMTSDRFEGKRVTNPNTLGVTKWTLLTQAHIAGDCQD</sequence>
<keyword evidence="2" id="KW-0472">Membrane</keyword>
<proteinExistence type="predicted"/>
<protein>
    <submittedName>
        <fullName evidence="3">Uncharacterized protein</fullName>
    </submittedName>
</protein>
<feature type="region of interest" description="Disordered" evidence="1">
    <location>
        <begin position="26"/>
        <end position="58"/>
    </location>
</feature>
<reference evidence="3 4" key="1">
    <citation type="journal article" date="2022" name="Allergy">
        <title>Genome assembly and annotation of Periplaneta americana reveal a comprehensive cockroach allergen profile.</title>
        <authorList>
            <person name="Wang L."/>
            <person name="Xiong Q."/>
            <person name="Saelim N."/>
            <person name="Wang L."/>
            <person name="Nong W."/>
            <person name="Wan A.T."/>
            <person name="Shi M."/>
            <person name="Liu X."/>
            <person name="Cao Q."/>
            <person name="Hui J.H.L."/>
            <person name="Sookrung N."/>
            <person name="Leung T.F."/>
            <person name="Tungtrongchitr A."/>
            <person name="Tsui S.K.W."/>
        </authorList>
    </citation>
    <scope>NUCLEOTIDE SEQUENCE [LARGE SCALE GENOMIC DNA]</scope>
    <source>
        <strain evidence="3">PWHHKU_190912</strain>
    </source>
</reference>
<gene>
    <name evidence="3" type="ORF">ANN_19473</name>
</gene>
<evidence type="ECO:0000256" key="1">
    <source>
        <dbReference type="SAM" id="MobiDB-lite"/>
    </source>
</evidence>
<evidence type="ECO:0000256" key="2">
    <source>
        <dbReference type="SAM" id="Phobius"/>
    </source>
</evidence>
<keyword evidence="4" id="KW-1185">Reference proteome</keyword>
<evidence type="ECO:0000313" key="3">
    <source>
        <dbReference type="EMBL" id="KAJ4430882.1"/>
    </source>
</evidence>
<dbReference type="Proteomes" id="UP001148838">
    <property type="component" value="Unassembled WGS sequence"/>
</dbReference>
<feature type="transmembrane region" description="Helical" evidence="2">
    <location>
        <begin position="69"/>
        <end position="102"/>
    </location>
</feature>
<accession>A0ABQ8SB18</accession>
<keyword evidence="2" id="KW-1133">Transmembrane helix</keyword>
<dbReference type="EMBL" id="JAJSOF020000031">
    <property type="protein sequence ID" value="KAJ4430882.1"/>
    <property type="molecule type" value="Genomic_DNA"/>
</dbReference>
<keyword evidence="2" id="KW-0812">Transmembrane</keyword>
<evidence type="ECO:0000313" key="4">
    <source>
        <dbReference type="Proteomes" id="UP001148838"/>
    </source>
</evidence>
<name>A0ABQ8SB18_PERAM</name>
<comment type="caution">
    <text evidence="3">The sequence shown here is derived from an EMBL/GenBank/DDBJ whole genome shotgun (WGS) entry which is preliminary data.</text>
</comment>
<organism evidence="3 4">
    <name type="scientific">Periplaneta americana</name>
    <name type="common">American cockroach</name>
    <name type="synonym">Blatta americana</name>
    <dbReference type="NCBI Taxonomy" id="6978"/>
    <lineage>
        <taxon>Eukaryota</taxon>
        <taxon>Metazoa</taxon>
        <taxon>Ecdysozoa</taxon>
        <taxon>Arthropoda</taxon>
        <taxon>Hexapoda</taxon>
        <taxon>Insecta</taxon>
        <taxon>Pterygota</taxon>
        <taxon>Neoptera</taxon>
        <taxon>Polyneoptera</taxon>
        <taxon>Dictyoptera</taxon>
        <taxon>Blattodea</taxon>
        <taxon>Blattoidea</taxon>
        <taxon>Blattidae</taxon>
        <taxon>Blattinae</taxon>
        <taxon>Periplaneta</taxon>
    </lineage>
</organism>